<dbReference type="AlphaFoldDB" id="A0A9P6LRJ5"/>
<organism evidence="1 2">
    <name type="scientific">Modicella reniformis</name>
    <dbReference type="NCBI Taxonomy" id="1440133"/>
    <lineage>
        <taxon>Eukaryota</taxon>
        <taxon>Fungi</taxon>
        <taxon>Fungi incertae sedis</taxon>
        <taxon>Mucoromycota</taxon>
        <taxon>Mortierellomycotina</taxon>
        <taxon>Mortierellomycetes</taxon>
        <taxon>Mortierellales</taxon>
        <taxon>Mortierellaceae</taxon>
        <taxon>Modicella</taxon>
    </lineage>
</organism>
<protein>
    <submittedName>
        <fullName evidence="1">Uncharacterized protein</fullName>
    </submittedName>
</protein>
<evidence type="ECO:0000313" key="2">
    <source>
        <dbReference type="Proteomes" id="UP000749646"/>
    </source>
</evidence>
<evidence type="ECO:0000313" key="1">
    <source>
        <dbReference type="EMBL" id="KAF9921688.1"/>
    </source>
</evidence>
<dbReference type="Proteomes" id="UP000749646">
    <property type="component" value="Unassembled WGS sequence"/>
</dbReference>
<dbReference type="OrthoDB" id="2445932at2759"/>
<keyword evidence="2" id="KW-1185">Reference proteome</keyword>
<proteinExistence type="predicted"/>
<gene>
    <name evidence="1" type="ORF">BGZ65_010147</name>
</gene>
<dbReference type="EMBL" id="JAAAHW010010983">
    <property type="protein sequence ID" value="KAF9921688.1"/>
    <property type="molecule type" value="Genomic_DNA"/>
</dbReference>
<sequence>MNSFRGHLLNEVKKRLRTTNDYLLATALHPTFNTLWFLDDETRSNLIKSHLRDEYNDIAPKVYLWPESGNESVTLQDEQPEGSSVLHNLLKRLRQQCGSNLLSESLANEELSAISKWISRAIWWTLTRNIVTDKRSRLNDDAVSDIVFCNYATKCLKMADKMKVGTSALLKDHAEFAEEKKLENQSSVSFFYSQNAIEKKYKDFPVAGFALASICQIVAVHGNPSNALSEQT</sequence>
<name>A0A9P6LRJ5_9FUNG</name>
<accession>A0A9P6LRJ5</accession>
<comment type="caution">
    <text evidence="1">The sequence shown here is derived from an EMBL/GenBank/DDBJ whole genome shotgun (WGS) entry which is preliminary data.</text>
</comment>
<reference evidence="1" key="1">
    <citation type="journal article" date="2020" name="Fungal Divers.">
        <title>Resolving the Mortierellaceae phylogeny through synthesis of multi-gene phylogenetics and phylogenomics.</title>
        <authorList>
            <person name="Vandepol N."/>
            <person name="Liber J."/>
            <person name="Desiro A."/>
            <person name="Na H."/>
            <person name="Kennedy M."/>
            <person name="Barry K."/>
            <person name="Grigoriev I.V."/>
            <person name="Miller A.N."/>
            <person name="O'Donnell K."/>
            <person name="Stajich J.E."/>
            <person name="Bonito G."/>
        </authorList>
    </citation>
    <scope>NUCLEOTIDE SEQUENCE</scope>
    <source>
        <strain evidence="1">MES-2147</strain>
    </source>
</reference>